<dbReference type="Proteomes" id="UP000074382">
    <property type="component" value="Unassembled WGS sequence"/>
</dbReference>
<proteinExistence type="predicted"/>
<feature type="domain" description="N-acetyltransferase" evidence="3">
    <location>
        <begin position="5"/>
        <end position="162"/>
    </location>
</feature>
<dbReference type="Pfam" id="PF00583">
    <property type="entry name" value="Acetyltransf_1"/>
    <property type="match status" value="1"/>
</dbReference>
<dbReference type="Gene3D" id="3.40.630.30">
    <property type="match status" value="1"/>
</dbReference>
<reference evidence="5" key="1">
    <citation type="journal article" date="2017" name="Acta Aliment.">
        <title>Plant polysaccharide degrading enzyme system of Thermpbifida cellulosilytica TB100 revealed by de novo genome project data.</title>
        <authorList>
            <person name="Toth A."/>
            <person name="Baka E."/>
            <person name="Luzics S."/>
            <person name="Bata-Vidacs I."/>
            <person name="Nagy I."/>
            <person name="Balint B."/>
            <person name="Herceg R."/>
            <person name="Olasz F."/>
            <person name="Wilk T."/>
            <person name="Nagy T."/>
            <person name="Kriszt B."/>
            <person name="Nagy I."/>
            <person name="Kukolya J."/>
        </authorList>
    </citation>
    <scope>NUCLEOTIDE SEQUENCE [LARGE SCALE GENOMIC DNA]</scope>
    <source>
        <strain evidence="5">TB100</strain>
    </source>
</reference>
<dbReference type="EMBL" id="LGEM01000016">
    <property type="protein sequence ID" value="KUP98106.1"/>
    <property type="molecule type" value="Genomic_DNA"/>
</dbReference>
<evidence type="ECO:0000256" key="2">
    <source>
        <dbReference type="ARBA" id="ARBA00023315"/>
    </source>
</evidence>
<protein>
    <recommendedName>
        <fullName evidence="3">N-acetyltransferase domain-containing protein</fullName>
    </recommendedName>
</protein>
<organism evidence="4 5">
    <name type="scientific">Thermobifida cellulosilytica TB100</name>
    <dbReference type="NCBI Taxonomy" id="665004"/>
    <lineage>
        <taxon>Bacteria</taxon>
        <taxon>Bacillati</taxon>
        <taxon>Actinomycetota</taxon>
        <taxon>Actinomycetes</taxon>
        <taxon>Streptosporangiales</taxon>
        <taxon>Nocardiopsidaceae</taxon>
        <taxon>Thermobifida</taxon>
    </lineage>
</organism>
<accession>A0A147KLE1</accession>
<dbReference type="AlphaFoldDB" id="A0A147KLE1"/>
<evidence type="ECO:0000256" key="1">
    <source>
        <dbReference type="ARBA" id="ARBA00022679"/>
    </source>
</evidence>
<dbReference type="STRING" id="665004.AC529_03760"/>
<name>A0A147KLE1_THECS</name>
<dbReference type="GO" id="GO:0016747">
    <property type="term" value="F:acyltransferase activity, transferring groups other than amino-acyl groups"/>
    <property type="evidence" value="ECO:0007669"/>
    <property type="project" value="InterPro"/>
</dbReference>
<evidence type="ECO:0000313" key="4">
    <source>
        <dbReference type="EMBL" id="KUP98106.1"/>
    </source>
</evidence>
<dbReference type="PROSITE" id="PS51186">
    <property type="entry name" value="GNAT"/>
    <property type="match status" value="1"/>
</dbReference>
<keyword evidence="2" id="KW-0012">Acyltransferase</keyword>
<dbReference type="PANTHER" id="PTHR43877">
    <property type="entry name" value="AMINOALKYLPHOSPHONATE N-ACETYLTRANSFERASE-RELATED-RELATED"/>
    <property type="match status" value="1"/>
</dbReference>
<sequence>MVSGPVLRPAAAEDGPVLARIDAETWSPAVTPAPRFSPDRPFFASASPADVLVAELDGRVAGYARVTPYLPLPSAAHVQQLAALAVAPAAQRRGVGRALLAGARDLAVRRGARVLLLRVLSSNPGAIALYRSVGYRVEGVLRGVFRLDGEYVDDVLMALDLTVPDGQGADGAVSPTGASGPGTPR</sequence>
<keyword evidence="5" id="KW-1185">Reference proteome</keyword>
<dbReference type="InterPro" id="IPR000182">
    <property type="entry name" value="GNAT_dom"/>
</dbReference>
<evidence type="ECO:0000313" key="5">
    <source>
        <dbReference type="Proteomes" id="UP000074382"/>
    </source>
</evidence>
<evidence type="ECO:0000259" key="3">
    <source>
        <dbReference type="PROSITE" id="PS51186"/>
    </source>
</evidence>
<gene>
    <name evidence="4" type="ORF">AC529_03760</name>
</gene>
<dbReference type="PATRIC" id="fig|665004.4.peg.2688"/>
<dbReference type="SUPFAM" id="SSF55729">
    <property type="entry name" value="Acyl-CoA N-acyltransferases (Nat)"/>
    <property type="match status" value="1"/>
</dbReference>
<dbReference type="InterPro" id="IPR016181">
    <property type="entry name" value="Acyl_CoA_acyltransferase"/>
</dbReference>
<comment type="caution">
    <text evidence="4">The sequence shown here is derived from an EMBL/GenBank/DDBJ whole genome shotgun (WGS) entry which is preliminary data.</text>
</comment>
<dbReference type="InterPro" id="IPR050832">
    <property type="entry name" value="Bact_Acetyltransf"/>
</dbReference>
<dbReference type="CDD" id="cd04301">
    <property type="entry name" value="NAT_SF"/>
    <property type="match status" value="1"/>
</dbReference>
<keyword evidence="1" id="KW-0808">Transferase</keyword>